<dbReference type="InterPro" id="IPR036250">
    <property type="entry name" value="AcylCo_DH-like_C"/>
</dbReference>
<sequence>MSSDVGWEQLLRFREDFRGWVAGAAEQLDGLRMVANSPAEQLGQARALQRLLYESRWARHGWPDHAGGLGGSVLLRGVVGEELTKAGYPPPFACSLIEVLGPAVLEFGSPELVAEFFPRLLDGTDVWCQGFSEPEAGSDLGALRTRAVDADTHWVVSGQKIWTSYAMGAQRCLLLARTGDVSAGFRGVTALFVDMDSPGVQVRPLRAMTGDDEFAELFFDEVEVPKARTVGVVDGGGEVVRKVLGNERGVLAWQRQAWLHTRLRDAIAGADAGASAPAAGHVGDAYVALHALRLRVRETFHAAAAGCDVGAGTSVDKILLSTAEKAVFDTALKLEPQLILLNDGPVAARWRYDHTYSRASSIYGGTAEIQRNIVAERLLRLPRER</sequence>
<gene>
    <name evidence="10" type="ORF">H0P51_21910</name>
</gene>
<feature type="domain" description="Acyl-CoA dehydrogenase/oxidase N-terminal" evidence="9">
    <location>
        <begin position="46"/>
        <end position="123"/>
    </location>
</feature>
<dbReference type="Gene3D" id="2.40.110.10">
    <property type="entry name" value="Butyryl-CoA Dehydrogenase, subunit A, domain 2"/>
    <property type="match status" value="1"/>
</dbReference>
<dbReference type="InterPro" id="IPR037069">
    <property type="entry name" value="AcylCoA_DH/ox_N_sf"/>
</dbReference>
<dbReference type="Proteomes" id="UP000510682">
    <property type="component" value="Chromosome"/>
</dbReference>
<name>A0A7D6I3Y5_9MYCO</name>
<reference evidence="10 11" key="2">
    <citation type="submission" date="2020-07" db="EMBL/GenBank/DDBJ databases">
        <authorList>
            <person name="Yu X."/>
        </authorList>
    </citation>
    <scope>NUCLEOTIDE SEQUENCE [LARGE SCALE GENOMIC DNA]</scope>
    <source>
        <strain evidence="11">24</strain>
    </source>
</reference>
<evidence type="ECO:0000259" key="8">
    <source>
        <dbReference type="Pfam" id="PF02770"/>
    </source>
</evidence>
<keyword evidence="4 6" id="KW-0274">FAD</keyword>
<dbReference type="GO" id="GO:0005886">
    <property type="term" value="C:plasma membrane"/>
    <property type="evidence" value="ECO:0007669"/>
    <property type="project" value="TreeGrafter"/>
</dbReference>
<evidence type="ECO:0000256" key="5">
    <source>
        <dbReference type="ARBA" id="ARBA00023002"/>
    </source>
</evidence>
<dbReference type="Pfam" id="PF02770">
    <property type="entry name" value="Acyl-CoA_dh_M"/>
    <property type="match status" value="1"/>
</dbReference>
<keyword evidence="11" id="KW-1185">Reference proteome</keyword>
<dbReference type="GO" id="GO:0016627">
    <property type="term" value="F:oxidoreductase activity, acting on the CH-CH group of donors"/>
    <property type="evidence" value="ECO:0007669"/>
    <property type="project" value="InterPro"/>
</dbReference>
<evidence type="ECO:0000256" key="3">
    <source>
        <dbReference type="ARBA" id="ARBA00022630"/>
    </source>
</evidence>
<dbReference type="AlphaFoldDB" id="A0A7D6I3Y5"/>
<reference evidence="11" key="1">
    <citation type="submission" date="2020-07" db="EMBL/GenBank/DDBJ databases">
        <title>Description of Mycobacterium gordonae subsp. intergordonae subsp.nov. and Mycobacterium gordonae subsp. gordonae subsp. nov.</title>
        <authorList>
            <person name="Yu X."/>
        </authorList>
    </citation>
    <scope>NUCLEOTIDE SEQUENCE [LARGE SCALE GENOMIC DNA]</scope>
    <source>
        <strain evidence="11">24</strain>
    </source>
</reference>
<dbReference type="Pfam" id="PF02771">
    <property type="entry name" value="Acyl-CoA_dh_N"/>
    <property type="match status" value="1"/>
</dbReference>
<dbReference type="InterPro" id="IPR009075">
    <property type="entry name" value="AcylCo_DH/oxidase_C"/>
</dbReference>
<evidence type="ECO:0000313" key="10">
    <source>
        <dbReference type="EMBL" id="QLL06378.1"/>
    </source>
</evidence>
<evidence type="ECO:0000256" key="1">
    <source>
        <dbReference type="ARBA" id="ARBA00001974"/>
    </source>
</evidence>
<evidence type="ECO:0000259" key="7">
    <source>
        <dbReference type="Pfam" id="PF00441"/>
    </source>
</evidence>
<dbReference type="EMBL" id="CP059165">
    <property type="protein sequence ID" value="QLL06378.1"/>
    <property type="molecule type" value="Genomic_DNA"/>
</dbReference>
<dbReference type="Pfam" id="PF00441">
    <property type="entry name" value="Acyl-CoA_dh_1"/>
    <property type="match status" value="1"/>
</dbReference>
<dbReference type="KEGG" id="mgor:H0P51_21910"/>
<dbReference type="Gene3D" id="1.20.140.10">
    <property type="entry name" value="Butyryl-CoA Dehydrogenase, subunit A, domain 3"/>
    <property type="match status" value="1"/>
</dbReference>
<dbReference type="PANTHER" id="PTHR43292">
    <property type="entry name" value="ACYL-COA DEHYDROGENASE"/>
    <property type="match status" value="1"/>
</dbReference>
<dbReference type="RefSeq" id="WP_180914957.1">
    <property type="nucleotide sequence ID" value="NZ_CP059165.1"/>
</dbReference>
<feature type="domain" description="Acyl-CoA oxidase/dehydrogenase middle" evidence="8">
    <location>
        <begin position="128"/>
        <end position="222"/>
    </location>
</feature>
<dbReference type="PANTHER" id="PTHR43292:SF3">
    <property type="entry name" value="ACYL-COA DEHYDROGENASE FADE29"/>
    <property type="match status" value="1"/>
</dbReference>
<accession>A0A7D6I3Y5</accession>
<dbReference type="InterPro" id="IPR046373">
    <property type="entry name" value="Acyl-CoA_Oxase/DH_mid-dom_sf"/>
</dbReference>
<dbReference type="SUPFAM" id="SSF56645">
    <property type="entry name" value="Acyl-CoA dehydrogenase NM domain-like"/>
    <property type="match status" value="1"/>
</dbReference>
<proteinExistence type="inferred from homology"/>
<organism evidence="10 11">
    <name type="scientific">Mycobacterium vicinigordonae</name>
    <dbReference type="NCBI Taxonomy" id="1719132"/>
    <lineage>
        <taxon>Bacteria</taxon>
        <taxon>Bacillati</taxon>
        <taxon>Actinomycetota</taxon>
        <taxon>Actinomycetes</taxon>
        <taxon>Mycobacteriales</taxon>
        <taxon>Mycobacteriaceae</taxon>
        <taxon>Mycobacterium</taxon>
    </lineage>
</organism>
<evidence type="ECO:0000256" key="2">
    <source>
        <dbReference type="ARBA" id="ARBA00009347"/>
    </source>
</evidence>
<protein>
    <submittedName>
        <fullName evidence="10">Acyl-CoA dehydrogenase family protein</fullName>
    </submittedName>
</protein>
<evidence type="ECO:0000256" key="4">
    <source>
        <dbReference type="ARBA" id="ARBA00022827"/>
    </source>
</evidence>
<dbReference type="GO" id="GO:0050660">
    <property type="term" value="F:flavin adenine dinucleotide binding"/>
    <property type="evidence" value="ECO:0007669"/>
    <property type="project" value="InterPro"/>
</dbReference>
<dbReference type="InterPro" id="IPR052161">
    <property type="entry name" value="Mycobact_Acyl-CoA_DH"/>
</dbReference>
<dbReference type="InterPro" id="IPR013786">
    <property type="entry name" value="AcylCoA_DH/ox_N"/>
</dbReference>
<dbReference type="SUPFAM" id="SSF47203">
    <property type="entry name" value="Acyl-CoA dehydrogenase C-terminal domain-like"/>
    <property type="match status" value="1"/>
</dbReference>
<keyword evidence="5 6" id="KW-0560">Oxidoreductase</keyword>
<reference evidence="11" key="3">
    <citation type="submission" date="2023-07" db="EMBL/GenBank/DDBJ databases">
        <title>Description of Mycobacterium gordonae subsp. intergordonae subsp.nov. and Mycobacterium gordonae subsp. gordonae subsp. nov.</title>
        <authorList>
            <person name="Huang H."/>
        </authorList>
    </citation>
    <scope>NUCLEOTIDE SEQUENCE [LARGE SCALE GENOMIC DNA]</scope>
    <source>
        <strain evidence="11">24</strain>
    </source>
</reference>
<feature type="domain" description="Acyl-CoA dehydrogenase/oxidase C-terminal" evidence="7">
    <location>
        <begin position="236"/>
        <end position="379"/>
    </location>
</feature>
<evidence type="ECO:0000259" key="9">
    <source>
        <dbReference type="Pfam" id="PF02771"/>
    </source>
</evidence>
<comment type="cofactor">
    <cofactor evidence="1 6">
        <name>FAD</name>
        <dbReference type="ChEBI" id="CHEBI:57692"/>
    </cofactor>
</comment>
<keyword evidence="3 6" id="KW-0285">Flavoprotein</keyword>
<evidence type="ECO:0000313" key="11">
    <source>
        <dbReference type="Proteomes" id="UP000510682"/>
    </source>
</evidence>
<dbReference type="InterPro" id="IPR006091">
    <property type="entry name" value="Acyl-CoA_Oxase/DH_mid-dom"/>
</dbReference>
<dbReference type="InterPro" id="IPR009100">
    <property type="entry name" value="AcylCoA_DH/oxidase_NM_dom_sf"/>
</dbReference>
<dbReference type="Gene3D" id="1.10.540.10">
    <property type="entry name" value="Acyl-CoA dehydrogenase/oxidase, N-terminal domain"/>
    <property type="match status" value="1"/>
</dbReference>
<comment type="similarity">
    <text evidence="2 6">Belongs to the acyl-CoA dehydrogenase family.</text>
</comment>
<evidence type="ECO:0000256" key="6">
    <source>
        <dbReference type="RuleBase" id="RU362125"/>
    </source>
</evidence>